<dbReference type="Pfam" id="PF04845">
    <property type="entry name" value="PurA"/>
    <property type="match status" value="1"/>
</dbReference>
<dbReference type="Proteomes" id="UP000274504">
    <property type="component" value="Unassembled WGS sequence"/>
</dbReference>
<dbReference type="WBParaSite" id="HDID_0000343401-mRNA-1">
    <property type="protein sequence ID" value="HDID_0000343401-mRNA-1"/>
    <property type="gene ID" value="HDID_0000343401"/>
</dbReference>
<evidence type="ECO:0000313" key="7">
    <source>
        <dbReference type="Proteomes" id="UP000321570"/>
    </source>
</evidence>
<dbReference type="InterPro" id="IPR006628">
    <property type="entry name" value="PUR-bd_fam"/>
</dbReference>
<dbReference type="FunFam" id="3.30.2450.30:FF:000003">
    <property type="entry name" value="Histone acetyltransferase"/>
    <property type="match status" value="1"/>
</dbReference>
<dbReference type="Gene3D" id="3.10.450.700">
    <property type="match status" value="1"/>
</dbReference>
<dbReference type="GO" id="GO:0032422">
    <property type="term" value="F:purine-rich negative regulatory element binding"/>
    <property type="evidence" value="ECO:0007669"/>
    <property type="project" value="InterPro"/>
</dbReference>
<keyword evidence="7" id="KW-1185">Reference proteome</keyword>
<protein>
    <submittedName>
        <fullName evidence="8">Transcriptional activator protein Pur-alpha</fullName>
    </submittedName>
</protein>
<evidence type="ECO:0000256" key="3">
    <source>
        <dbReference type="SAM" id="MobiDB-lite"/>
    </source>
</evidence>
<keyword evidence="2" id="KW-0238">DNA-binding</keyword>
<dbReference type="AlphaFoldDB" id="A0A0R3SF44"/>
<reference evidence="4 6" key="2">
    <citation type="submission" date="2018-11" db="EMBL/GenBank/DDBJ databases">
        <authorList>
            <consortium name="Pathogen Informatics"/>
        </authorList>
    </citation>
    <scope>NUCLEOTIDE SEQUENCE [LARGE SCALE GENOMIC DNA]</scope>
</reference>
<dbReference type="EMBL" id="UYSG01001038">
    <property type="protein sequence ID" value="VDL32674.1"/>
    <property type="molecule type" value="Genomic_DNA"/>
</dbReference>
<dbReference type="SMART" id="SM00712">
    <property type="entry name" value="PUR"/>
    <property type="match status" value="3"/>
</dbReference>
<dbReference type="Proteomes" id="UP000321570">
    <property type="component" value="Unassembled WGS sequence"/>
</dbReference>
<dbReference type="GO" id="GO:0000977">
    <property type="term" value="F:RNA polymerase II transcription regulatory region sequence-specific DNA binding"/>
    <property type="evidence" value="ECO:0007669"/>
    <property type="project" value="InterPro"/>
</dbReference>
<dbReference type="PANTHER" id="PTHR12611">
    <property type="entry name" value="PUR-TRANSCRIPTIONAL ACTIVATOR"/>
    <property type="match status" value="1"/>
</dbReference>
<gene>
    <name evidence="4" type="ORF">HDID_LOCUS3432</name>
    <name evidence="5" type="ORF">WMSIL1_LOCUS5430</name>
</gene>
<reference evidence="5 7" key="3">
    <citation type="submission" date="2019-07" db="EMBL/GenBank/DDBJ databases">
        <authorList>
            <person name="Jastrzebski P J."/>
            <person name="Paukszto L."/>
            <person name="Jastrzebski P J."/>
        </authorList>
    </citation>
    <scope>NUCLEOTIDE SEQUENCE [LARGE SCALE GENOMIC DNA]</scope>
    <source>
        <strain evidence="5 7">WMS-il1</strain>
    </source>
</reference>
<evidence type="ECO:0000313" key="6">
    <source>
        <dbReference type="Proteomes" id="UP000274504"/>
    </source>
</evidence>
<dbReference type="PANTHER" id="PTHR12611:SF0">
    <property type="entry name" value="PURINE-RICH BINDING PROTEIN-ALPHA, ISOFORM B"/>
    <property type="match status" value="1"/>
</dbReference>
<evidence type="ECO:0000313" key="8">
    <source>
        <dbReference type="WBParaSite" id="HDID_0000343401-mRNA-1"/>
    </source>
</evidence>
<proteinExistence type="inferred from homology"/>
<accession>A0A0R3SF44</accession>
<organism evidence="8">
    <name type="scientific">Hymenolepis diminuta</name>
    <name type="common">Rat tapeworm</name>
    <dbReference type="NCBI Taxonomy" id="6216"/>
    <lineage>
        <taxon>Eukaryota</taxon>
        <taxon>Metazoa</taxon>
        <taxon>Spiralia</taxon>
        <taxon>Lophotrochozoa</taxon>
        <taxon>Platyhelminthes</taxon>
        <taxon>Cestoda</taxon>
        <taxon>Eucestoda</taxon>
        <taxon>Cyclophyllidea</taxon>
        <taxon>Hymenolepididae</taxon>
        <taxon>Hymenolepis</taxon>
    </lineage>
</organism>
<evidence type="ECO:0000256" key="1">
    <source>
        <dbReference type="ARBA" id="ARBA00009251"/>
    </source>
</evidence>
<name>A0A0R3SF44_HYMDI</name>
<reference evidence="8" key="1">
    <citation type="submission" date="2017-02" db="UniProtKB">
        <authorList>
            <consortium name="WormBaseParasite"/>
        </authorList>
    </citation>
    <scope>IDENTIFICATION</scope>
</reference>
<dbReference type="Gene3D" id="3.30.2450.30">
    <property type="match status" value="1"/>
</dbReference>
<dbReference type="GO" id="GO:0000981">
    <property type="term" value="F:DNA-binding transcription factor activity, RNA polymerase II-specific"/>
    <property type="evidence" value="ECO:0007669"/>
    <property type="project" value="TreeGrafter"/>
</dbReference>
<evidence type="ECO:0000256" key="2">
    <source>
        <dbReference type="ARBA" id="ARBA00023125"/>
    </source>
</evidence>
<evidence type="ECO:0000313" key="5">
    <source>
        <dbReference type="EMBL" id="VUZ45588.1"/>
    </source>
</evidence>
<dbReference type="EMBL" id="CABIJS010000177">
    <property type="protein sequence ID" value="VUZ45588.1"/>
    <property type="molecule type" value="Genomic_DNA"/>
</dbReference>
<dbReference type="STRING" id="6216.A0A0R3SF44"/>
<feature type="region of interest" description="Disordered" evidence="3">
    <location>
        <begin position="229"/>
        <end position="257"/>
    </location>
</feature>
<evidence type="ECO:0000313" key="4">
    <source>
        <dbReference type="EMBL" id="VDL32674.1"/>
    </source>
</evidence>
<comment type="similarity">
    <text evidence="1">Belongs to the PUR DNA-binding protein family.</text>
</comment>
<dbReference type="GO" id="GO:0005634">
    <property type="term" value="C:nucleus"/>
    <property type="evidence" value="ECO:0007669"/>
    <property type="project" value="TreeGrafter"/>
</dbReference>
<sequence>MSDTKENVKKETQDSEKELISKTLNVQNRRYYIDVKENAQGRFIKITESSVSGQKARVFMSATAAKEFIEKLDQVQQVLSTLPEHDPKNLAPEGLLKSFTIVKDSRRYFLDVKENERIRFLRVSMLSNGSRTNVIIPIEGIQSIQETVTGMLEDFFSDIDSSSVPEKSKVLQSGNMIIYFDLGSNRNGAYLRISELSGNVRNSIVIREQDFTRFRDIFNEVIDSRFTAESKESSPVIVKSEDTGEVEPSVAVNDEDK</sequence>
<dbReference type="OrthoDB" id="523901at2759"/>